<evidence type="ECO:0000256" key="3">
    <source>
        <dbReference type="ARBA" id="ARBA00022618"/>
    </source>
</evidence>
<keyword evidence="2 9" id="KW-0997">Cell inner membrane</keyword>
<keyword evidence="6 9" id="KW-0472">Membrane</keyword>
<keyword evidence="13" id="KW-1185">Reference proteome</keyword>
<dbReference type="Proteomes" id="UP000294887">
    <property type="component" value="Unassembled WGS sequence"/>
</dbReference>
<comment type="caution">
    <text evidence="12">The sequence shown here is derived from an EMBL/GenBank/DDBJ whole genome shotgun (WGS) entry which is preliminary data.</text>
</comment>
<evidence type="ECO:0000256" key="9">
    <source>
        <dbReference type="RuleBase" id="RU003613"/>
    </source>
</evidence>
<dbReference type="PANTHER" id="PTHR38685">
    <property type="entry name" value="CELL DIVISION PROTEIN ZIPA"/>
    <property type="match status" value="1"/>
</dbReference>
<dbReference type="GO" id="GO:0032153">
    <property type="term" value="C:cell division site"/>
    <property type="evidence" value="ECO:0007669"/>
    <property type="project" value="TreeGrafter"/>
</dbReference>
<keyword evidence="7 8" id="KW-0131">Cell cycle</keyword>
<reference evidence="12 13" key="1">
    <citation type="submission" date="2019-03" db="EMBL/GenBank/DDBJ databases">
        <title>Genomic Encyclopedia of Type Strains, Phase IV (KMG-IV): sequencing the most valuable type-strain genomes for metagenomic binning, comparative biology and taxonomic classification.</title>
        <authorList>
            <person name="Goeker M."/>
        </authorList>
    </citation>
    <scope>NUCLEOTIDE SEQUENCE [LARGE SCALE GENOMIC DNA]</scope>
    <source>
        <strain evidence="12 13">DSM 24830</strain>
    </source>
</reference>
<dbReference type="InterPro" id="IPR036765">
    <property type="entry name" value="ZipA_FtsZ-bd_C_sf"/>
</dbReference>
<evidence type="ECO:0000256" key="5">
    <source>
        <dbReference type="ARBA" id="ARBA00022989"/>
    </source>
</evidence>
<evidence type="ECO:0000313" key="13">
    <source>
        <dbReference type="Proteomes" id="UP000294887"/>
    </source>
</evidence>
<comment type="function">
    <text evidence="8">Essential cell division protein that stabilizes the FtsZ protofilaments by cross-linking them and that serves as a cytoplasmic membrane anchor for the Z ring. Also required for the recruitment to the septal ring of downstream cell division proteins.</text>
</comment>
<protein>
    <recommendedName>
        <fullName evidence="8">Cell division protein ZipA</fullName>
    </recommendedName>
</protein>
<evidence type="ECO:0000256" key="1">
    <source>
        <dbReference type="ARBA" id="ARBA00022475"/>
    </source>
</evidence>
<evidence type="ECO:0000256" key="4">
    <source>
        <dbReference type="ARBA" id="ARBA00022692"/>
    </source>
</evidence>
<sequence length="232" mass="25360">MNITSILITIVGIIFIIALYLLSRISQSKLPNKDVSLLPDIKEDNGEPFTSILDDIPARDGIKPTKTAKTEVYYEKVKSAAADKSTLKNASGTKSNTSPAEIQPLKQQIVLFISAQDEQGLDGNLIQPALAHHGLQLGDNDIYHYFDDALDAKSLFKIANGVDPWTLTSHDLINKKLAGLSVVMLPNNKVDGKTAVSILLKTAENLANDINGVLKNDKQQLLTQQDKEMLLN</sequence>
<keyword evidence="5 10" id="KW-1133">Transmembrane helix</keyword>
<keyword evidence="3 8" id="KW-0132">Cell division</keyword>
<dbReference type="SMART" id="SM00771">
    <property type="entry name" value="ZipA_C"/>
    <property type="match status" value="1"/>
</dbReference>
<dbReference type="GO" id="GO:0005886">
    <property type="term" value="C:plasma membrane"/>
    <property type="evidence" value="ECO:0007669"/>
    <property type="project" value="UniProtKB-SubCell"/>
</dbReference>
<evidence type="ECO:0000256" key="8">
    <source>
        <dbReference type="RuleBase" id="RU003612"/>
    </source>
</evidence>
<proteinExistence type="inferred from homology"/>
<accession>A0A4R1EZT0</accession>
<dbReference type="InterPro" id="IPR011919">
    <property type="entry name" value="Cell_div_ZipA"/>
</dbReference>
<dbReference type="Pfam" id="PF04354">
    <property type="entry name" value="ZipA_C"/>
    <property type="match status" value="1"/>
</dbReference>
<feature type="domain" description="ZipA C-terminal FtsZ-binding" evidence="11">
    <location>
        <begin position="105"/>
        <end position="231"/>
    </location>
</feature>
<gene>
    <name evidence="12" type="ORF">EV695_1514</name>
</gene>
<dbReference type="GO" id="GO:0000917">
    <property type="term" value="P:division septum assembly"/>
    <property type="evidence" value="ECO:0007669"/>
    <property type="project" value="TreeGrafter"/>
</dbReference>
<keyword evidence="1 9" id="KW-1003">Cell membrane</keyword>
<dbReference type="InterPro" id="IPR007449">
    <property type="entry name" value="ZipA_FtsZ-bd_C"/>
</dbReference>
<evidence type="ECO:0000256" key="7">
    <source>
        <dbReference type="ARBA" id="ARBA00023306"/>
    </source>
</evidence>
<dbReference type="OrthoDB" id="7054914at2"/>
<dbReference type="AlphaFoldDB" id="A0A4R1EZT0"/>
<dbReference type="SUPFAM" id="SSF64383">
    <property type="entry name" value="Cell-division protein ZipA, C-terminal domain"/>
    <property type="match status" value="1"/>
</dbReference>
<evidence type="ECO:0000256" key="6">
    <source>
        <dbReference type="ARBA" id="ARBA00023136"/>
    </source>
</evidence>
<dbReference type="EMBL" id="SMFQ01000003">
    <property type="protein sequence ID" value="TCJ87013.1"/>
    <property type="molecule type" value="Genomic_DNA"/>
</dbReference>
<evidence type="ECO:0000256" key="10">
    <source>
        <dbReference type="SAM" id="Phobius"/>
    </source>
</evidence>
<evidence type="ECO:0000259" key="11">
    <source>
        <dbReference type="SMART" id="SM00771"/>
    </source>
</evidence>
<name>A0A4R1EZT0_9GAMM</name>
<evidence type="ECO:0000313" key="12">
    <source>
        <dbReference type="EMBL" id="TCJ87013.1"/>
    </source>
</evidence>
<evidence type="ECO:0000256" key="2">
    <source>
        <dbReference type="ARBA" id="ARBA00022519"/>
    </source>
</evidence>
<feature type="transmembrane region" description="Helical" evidence="10">
    <location>
        <begin position="6"/>
        <end position="23"/>
    </location>
</feature>
<keyword evidence="4 9" id="KW-0812">Transmembrane</keyword>
<dbReference type="Gene3D" id="3.30.1400.10">
    <property type="entry name" value="ZipA, C-terminal FtsZ-binding domain"/>
    <property type="match status" value="1"/>
</dbReference>
<comment type="subcellular location">
    <subcellularLocation>
        <location evidence="9">Cell inner membrane</location>
        <topology evidence="9">Single-pass type I membrane protein</topology>
    </subcellularLocation>
</comment>
<dbReference type="RefSeq" id="WP_131905328.1">
    <property type="nucleotide sequence ID" value="NZ_BAAAFU010000004.1"/>
</dbReference>
<comment type="similarity">
    <text evidence="8">Belongs to the ZipA family.</text>
</comment>
<organism evidence="12 13">
    <name type="scientific">Cocleimonas flava</name>
    <dbReference type="NCBI Taxonomy" id="634765"/>
    <lineage>
        <taxon>Bacteria</taxon>
        <taxon>Pseudomonadati</taxon>
        <taxon>Pseudomonadota</taxon>
        <taxon>Gammaproteobacteria</taxon>
        <taxon>Thiotrichales</taxon>
        <taxon>Thiotrichaceae</taxon>
        <taxon>Cocleimonas</taxon>
    </lineage>
</organism>
<dbReference type="PANTHER" id="PTHR38685:SF1">
    <property type="entry name" value="CELL DIVISION PROTEIN ZIPA"/>
    <property type="match status" value="1"/>
</dbReference>